<evidence type="ECO:0000256" key="1">
    <source>
        <dbReference type="SAM" id="SignalP"/>
    </source>
</evidence>
<comment type="caution">
    <text evidence="2">The sequence shown here is derived from an EMBL/GenBank/DDBJ whole genome shotgun (WGS) entry which is preliminary data.</text>
</comment>
<feature type="signal peptide" evidence="1">
    <location>
        <begin position="1"/>
        <end position="21"/>
    </location>
</feature>
<dbReference type="EMBL" id="JAWDGP010004193">
    <property type="protein sequence ID" value="KAK3766818.1"/>
    <property type="molecule type" value="Genomic_DNA"/>
</dbReference>
<evidence type="ECO:0000313" key="3">
    <source>
        <dbReference type="Proteomes" id="UP001283361"/>
    </source>
</evidence>
<reference evidence="2" key="1">
    <citation type="journal article" date="2023" name="G3 (Bethesda)">
        <title>A reference genome for the long-term kleptoplast-retaining sea slug Elysia crispata morphotype clarki.</title>
        <authorList>
            <person name="Eastman K.E."/>
            <person name="Pendleton A.L."/>
            <person name="Shaikh M.A."/>
            <person name="Suttiyut T."/>
            <person name="Ogas R."/>
            <person name="Tomko P."/>
            <person name="Gavelis G."/>
            <person name="Widhalm J.R."/>
            <person name="Wisecaver J.H."/>
        </authorList>
    </citation>
    <scope>NUCLEOTIDE SEQUENCE</scope>
    <source>
        <strain evidence="2">ECLA1</strain>
    </source>
</reference>
<dbReference type="Proteomes" id="UP001283361">
    <property type="component" value="Unassembled WGS sequence"/>
</dbReference>
<gene>
    <name evidence="2" type="ORF">RRG08_051963</name>
</gene>
<keyword evidence="3" id="KW-1185">Reference proteome</keyword>
<dbReference type="AlphaFoldDB" id="A0AAE0ZCL6"/>
<sequence>MQFAQILVCIAVVLKTTHTQGSKNIEHNVKQVYSLEVNLIKETFSRLRVIWFLTQGNVSNINSFQFTLTSHLGRTLIDCKLGKKQRSIGLHPMSPDSRYSITVKALDSKENILAEKVVPVTAAPTDTVIDRDSSGEGIFLRANEIRARHARLAWALNNVDPARVKKIRLYIEREGFLGPQTVQLELSPDKRTFYFTRIPLHSVLCVTVIVIGKDDQPFLNSNLQFWTPDEGVCGQPITGSPIPFATLMEDCCKECRWHAVQIDPA</sequence>
<organism evidence="2 3">
    <name type="scientific">Elysia crispata</name>
    <name type="common">lettuce slug</name>
    <dbReference type="NCBI Taxonomy" id="231223"/>
    <lineage>
        <taxon>Eukaryota</taxon>
        <taxon>Metazoa</taxon>
        <taxon>Spiralia</taxon>
        <taxon>Lophotrochozoa</taxon>
        <taxon>Mollusca</taxon>
        <taxon>Gastropoda</taxon>
        <taxon>Heterobranchia</taxon>
        <taxon>Euthyneura</taxon>
        <taxon>Panpulmonata</taxon>
        <taxon>Sacoglossa</taxon>
        <taxon>Placobranchoidea</taxon>
        <taxon>Plakobranchidae</taxon>
        <taxon>Elysia</taxon>
    </lineage>
</organism>
<feature type="chain" id="PRO_5042253826" evidence="1">
    <location>
        <begin position="22"/>
        <end position="265"/>
    </location>
</feature>
<name>A0AAE0ZCL6_9GAST</name>
<proteinExistence type="predicted"/>
<accession>A0AAE0ZCL6</accession>
<keyword evidence="1" id="KW-0732">Signal</keyword>
<evidence type="ECO:0000313" key="2">
    <source>
        <dbReference type="EMBL" id="KAK3766818.1"/>
    </source>
</evidence>
<protein>
    <submittedName>
        <fullName evidence="2">Uncharacterized protein</fullName>
    </submittedName>
</protein>